<proteinExistence type="predicted"/>
<gene>
    <name evidence="1" type="ORF">NMYAN_60089</name>
</gene>
<reference evidence="1" key="1">
    <citation type="submission" date="2021-02" db="EMBL/GenBank/DDBJ databases">
        <authorList>
            <person name="Han P."/>
        </authorList>
    </citation>
    <scope>NUCLEOTIDE SEQUENCE</scope>
    <source>
        <strain evidence="1">Nitrosomonas nitrosa 18-3D</strain>
    </source>
</reference>
<name>A0A8H8Z1W8_9PROT</name>
<protein>
    <submittedName>
        <fullName evidence="1">Uncharacterized protein</fullName>
    </submittedName>
</protein>
<dbReference type="RefSeq" id="WP_107789685.1">
    <property type="nucleotide sequence ID" value="NZ_CAJNAP010000052.1"/>
</dbReference>
<accession>A0A8H8Z1W8</accession>
<organism evidence="1 2">
    <name type="scientific">Nitrosomonas nitrosa</name>
    <dbReference type="NCBI Taxonomy" id="52442"/>
    <lineage>
        <taxon>Bacteria</taxon>
        <taxon>Pseudomonadati</taxon>
        <taxon>Pseudomonadota</taxon>
        <taxon>Betaproteobacteria</taxon>
        <taxon>Nitrosomonadales</taxon>
        <taxon>Nitrosomonadaceae</taxon>
        <taxon>Nitrosomonas</taxon>
    </lineage>
</organism>
<dbReference type="EMBL" id="CAJNAP010000052">
    <property type="protein sequence ID" value="CAE6516466.1"/>
    <property type="molecule type" value="Genomic_DNA"/>
</dbReference>
<evidence type="ECO:0000313" key="1">
    <source>
        <dbReference type="EMBL" id="CAE6516466.1"/>
    </source>
</evidence>
<evidence type="ECO:0000313" key="2">
    <source>
        <dbReference type="Proteomes" id="UP000601736"/>
    </source>
</evidence>
<sequence length="754" mass="81993">MKFFSRFLIVLSSTLVLYGGNGMIDAIPTAHAATATASANAETIETAVTAFQTIGTLRRESPINTDAILNEYAGALQSLAQEIDTKHGLSLDSDILAAIEDIKNNNEPVLAGQVIDKAAQHIFFQIIIDRMTAAKNDFDTQASDALISTWGEAKAAFEAIKGTAARENKVLTADKQSVESGDNPQLDVQIAEAFARGETALNKENPAEDKINLSIERQIIRLSLARAYYIGVLREVEGIISNRGRDLLEAREKQKEGEIFYRIIESFIKQDNPTGNALIKAQFTGNVSNVVADKIVSELSKGFIGRVNAELKANESSIGTDRGRAMEVAEEALLYANIFLDDLALRMDGGARSNLENALTSLKQASDSNDEAGAATARQAIADILASYAQLLDTAQYQVTTDTSFIDNAVAAYQAIGTLRRQNPIDAEAIAAEYAGDLQQLTQIADSVYGLSMHNDILTAIEYLRNNDQTALAGQAIDKTLQRVFALVIYNRTTLALEAFENLSSDELKLEWDRAYAAYLAIIGTVGRENKVLTADKQAIESGSNPDLDDHVTLAFIDGKASLDKSIGDDKNKVALARENILIPIVRAFLIGVLREVEGIVSNRDRDIDEAREKQIEGEFFYKIVEGFIAQTNPAGSDRIMAKMKGSLASVVANEVVSEISKGIIGQVRINMAQIESTFSTDRNQAVLAAERLALYTHVFLPDLALRIGSIERVRMENALQDLKEATGQGEMEKAINAAQAILSIIANYESTLI</sequence>
<dbReference type="Proteomes" id="UP000601736">
    <property type="component" value="Unassembled WGS sequence"/>
</dbReference>
<dbReference type="AlphaFoldDB" id="A0A8H8Z1W8"/>
<comment type="caution">
    <text evidence="1">The sequence shown here is derived from an EMBL/GenBank/DDBJ whole genome shotgun (WGS) entry which is preliminary data.</text>
</comment>